<protein>
    <submittedName>
        <fullName evidence="2">Uncharacterized protein</fullName>
    </submittedName>
</protein>
<dbReference type="Proteomes" id="UP000326939">
    <property type="component" value="Mitochondrion MT"/>
</dbReference>
<evidence type="ECO:0000313" key="2">
    <source>
        <dbReference type="EMBL" id="KAB5511315.1"/>
    </source>
</evidence>
<dbReference type="AlphaFoldDB" id="A0A5N5J0L4"/>
<name>A0A5N5J0L4_9ROSI</name>
<gene>
    <name evidence="2" type="ORF">DKX38_030110</name>
</gene>
<evidence type="ECO:0000256" key="1">
    <source>
        <dbReference type="SAM" id="MobiDB-lite"/>
    </source>
</evidence>
<dbReference type="EMBL" id="VDCV01000020">
    <property type="protein sequence ID" value="KAB5511315.1"/>
    <property type="molecule type" value="Genomic_DNA"/>
</dbReference>
<keyword evidence="2" id="KW-0496">Mitochondrion</keyword>
<comment type="caution">
    <text evidence="2">The sequence shown here is derived from an EMBL/GenBank/DDBJ whole genome shotgun (WGS) entry which is preliminary data.</text>
</comment>
<feature type="region of interest" description="Disordered" evidence="1">
    <location>
        <begin position="114"/>
        <end position="134"/>
    </location>
</feature>
<sequence>MMKDIFKENGALVLAKGVGKSAKPWAKTRYSQKETGVHLIVVEESSQYLDAAEKLSTKGFLLPVVVALRRDSHPLLSFRSLLTVIQWLDLVSLVALVKSSLGLGGGCEVIAGPHGGDMSGRDRREQPAIQCRHRKPSREEAIRGSIARPVPPKPEEYLHPRSDWTYRVIVKGKDLIVTFLAMGKIGLG</sequence>
<reference evidence="3" key="1">
    <citation type="journal article" date="2019" name="Gigascience">
        <title>De novo genome assembly of the endangered Acer yangbiense, a plant species with extremely small populations endemic to Yunnan Province, China.</title>
        <authorList>
            <person name="Yang J."/>
            <person name="Wariss H.M."/>
            <person name="Tao L."/>
            <person name="Zhang R."/>
            <person name="Yun Q."/>
            <person name="Hollingsworth P."/>
            <person name="Dao Z."/>
            <person name="Luo G."/>
            <person name="Guo H."/>
            <person name="Ma Y."/>
            <person name="Sun W."/>
        </authorList>
    </citation>
    <scope>NUCLEOTIDE SEQUENCE [LARGE SCALE GENOMIC DNA]</scope>
    <source>
        <strain evidence="3">cv. br00</strain>
    </source>
</reference>
<geneLocation type="mitochondrion" evidence="2"/>
<proteinExistence type="predicted"/>
<evidence type="ECO:0000313" key="3">
    <source>
        <dbReference type="Proteomes" id="UP000326939"/>
    </source>
</evidence>
<organism evidence="2 3">
    <name type="scientific">Salix brachista</name>
    <dbReference type="NCBI Taxonomy" id="2182728"/>
    <lineage>
        <taxon>Eukaryota</taxon>
        <taxon>Viridiplantae</taxon>
        <taxon>Streptophyta</taxon>
        <taxon>Embryophyta</taxon>
        <taxon>Tracheophyta</taxon>
        <taxon>Spermatophyta</taxon>
        <taxon>Magnoliopsida</taxon>
        <taxon>eudicotyledons</taxon>
        <taxon>Gunneridae</taxon>
        <taxon>Pentapetalae</taxon>
        <taxon>rosids</taxon>
        <taxon>fabids</taxon>
        <taxon>Malpighiales</taxon>
        <taxon>Salicaceae</taxon>
        <taxon>Saliceae</taxon>
        <taxon>Salix</taxon>
    </lineage>
</organism>
<accession>A0A5N5J0L4</accession>
<keyword evidence="3" id="KW-1185">Reference proteome</keyword>